<keyword evidence="2 4" id="KW-1015">Disulfide bond</keyword>
<dbReference type="SUPFAM" id="SSF53955">
    <property type="entry name" value="Lysozyme-like"/>
    <property type="match status" value="1"/>
</dbReference>
<dbReference type="GO" id="GO:0016998">
    <property type="term" value="P:cell wall macromolecule catabolic process"/>
    <property type="evidence" value="ECO:0007669"/>
    <property type="project" value="InterPro"/>
</dbReference>
<feature type="disulfide bond" evidence="4">
    <location>
        <begin position="121"/>
        <end position="128"/>
    </location>
</feature>
<feature type="signal peptide" evidence="5">
    <location>
        <begin position="1"/>
        <end position="26"/>
    </location>
</feature>
<dbReference type="Proteomes" id="UP000294530">
    <property type="component" value="Unassembled WGS sequence"/>
</dbReference>
<dbReference type="InterPro" id="IPR023346">
    <property type="entry name" value="Lysozyme-like_dom_sf"/>
</dbReference>
<evidence type="ECO:0000313" key="8">
    <source>
        <dbReference type="Proteomes" id="UP000294530"/>
    </source>
</evidence>
<dbReference type="FunFam" id="3.30.20.10:FF:000001">
    <property type="entry name" value="Endochitinase (Chitinase)"/>
    <property type="match status" value="1"/>
</dbReference>
<feature type="chain" id="PRO_5037974886" description="Glycoside hydrolase family 19 catalytic domain-containing protein" evidence="5">
    <location>
        <begin position="27"/>
        <end position="250"/>
    </location>
</feature>
<dbReference type="GeneID" id="94346777"/>
<dbReference type="GO" id="GO:0006032">
    <property type="term" value="P:chitin catabolic process"/>
    <property type="evidence" value="ECO:0007669"/>
    <property type="project" value="InterPro"/>
</dbReference>
<feature type="active site" description="Proton donor" evidence="3">
    <location>
        <position position="100"/>
    </location>
</feature>
<reference evidence="7 8" key="1">
    <citation type="journal article" date="2021" name="Genome Biol.">
        <title>AFLAP: assembly-free linkage analysis pipeline using k-mers from genome sequencing data.</title>
        <authorList>
            <person name="Fletcher K."/>
            <person name="Zhang L."/>
            <person name="Gil J."/>
            <person name="Han R."/>
            <person name="Cavanaugh K."/>
            <person name="Michelmore R."/>
        </authorList>
    </citation>
    <scope>NUCLEOTIDE SEQUENCE [LARGE SCALE GENOMIC DNA]</scope>
    <source>
        <strain evidence="7 8">SF5</strain>
    </source>
</reference>
<accession>A0A976FFB2</accession>
<evidence type="ECO:0000256" key="4">
    <source>
        <dbReference type="PIRSR" id="PIRSR001060-2"/>
    </source>
</evidence>
<gene>
    <name evidence="7" type="ORF">CCR75_003009</name>
</gene>
<dbReference type="OrthoDB" id="160168at2759"/>
<dbReference type="PANTHER" id="PTHR22595:SF79">
    <property type="entry name" value="CHITINASE 12"/>
    <property type="match status" value="1"/>
</dbReference>
<evidence type="ECO:0000256" key="2">
    <source>
        <dbReference type="ARBA" id="ARBA00023157"/>
    </source>
</evidence>
<dbReference type="Pfam" id="PF00182">
    <property type="entry name" value="Glyco_hydro_19"/>
    <property type="match status" value="1"/>
</dbReference>
<keyword evidence="5" id="KW-0732">Signal</keyword>
<name>A0A976FFB2_BRELC</name>
<organism evidence="7 8">
    <name type="scientific">Bremia lactucae</name>
    <name type="common">Lettuce downy mildew</name>
    <dbReference type="NCBI Taxonomy" id="4779"/>
    <lineage>
        <taxon>Eukaryota</taxon>
        <taxon>Sar</taxon>
        <taxon>Stramenopiles</taxon>
        <taxon>Oomycota</taxon>
        <taxon>Peronosporomycetes</taxon>
        <taxon>Peronosporales</taxon>
        <taxon>Peronosporaceae</taxon>
        <taxon>Bremia</taxon>
    </lineage>
</organism>
<protein>
    <recommendedName>
        <fullName evidence="6">Glycoside hydrolase family 19 catalytic domain-containing protein</fullName>
    </recommendedName>
</protein>
<evidence type="ECO:0000256" key="3">
    <source>
        <dbReference type="PIRSR" id="PIRSR001060-1"/>
    </source>
</evidence>
<dbReference type="Gene3D" id="1.10.530.10">
    <property type="match status" value="1"/>
</dbReference>
<feature type="domain" description="Glycoside hydrolase family 19 catalytic" evidence="6">
    <location>
        <begin position="57"/>
        <end position="248"/>
    </location>
</feature>
<dbReference type="InterPro" id="IPR016283">
    <property type="entry name" value="Glyco_hydro_19"/>
</dbReference>
<dbReference type="Gene3D" id="3.30.20.10">
    <property type="entry name" value="Endochitinase, domain 2"/>
    <property type="match status" value="1"/>
</dbReference>
<dbReference type="AlphaFoldDB" id="A0A976FFB2"/>
<dbReference type="PANTHER" id="PTHR22595">
    <property type="entry name" value="CHITINASE-RELATED"/>
    <property type="match status" value="1"/>
</dbReference>
<dbReference type="RefSeq" id="XP_067815172.1">
    <property type="nucleotide sequence ID" value="XM_067961106.1"/>
</dbReference>
<dbReference type="EMBL" id="SHOA02000013">
    <property type="protein sequence ID" value="TDH65673.1"/>
    <property type="molecule type" value="Genomic_DNA"/>
</dbReference>
<proteinExistence type="predicted"/>
<dbReference type="GO" id="GO:0005975">
    <property type="term" value="P:carbohydrate metabolic process"/>
    <property type="evidence" value="ECO:0007669"/>
    <property type="project" value="InterPro"/>
</dbReference>
<evidence type="ECO:0000256" key="5">
    <source>
        <dbReference type="SAM" id="SignalP"/>
    </source>
</evidence>
<dbReference type="KEGG" id="blac:94346777"/>
<dbReference type="PIRSF" id="PIRSF001060">
    <property type="entry name" value="Endochitinase"/>
    <property type="match status" value="1"/>
</dbReference>
<evidence type="ECO:0000256" key="1">
    <source>
        <dbReference type="ARBA" id="ARBA00022821"/>
    </source>
</evidence>
<comment type="caution">
    <text evidence="7">The sequence shown here is derived from an EMBL/GenBank/DDBJ whole genome shotgun (WGS) entry which is preliminary data.</text>
</comment>
<dbReference type="InterPro" id="IPR000726">
    <property type="entry name" value="Glyco_hydro_19_cat"/>
</dbReference>
<dbReference type="GO" id="GO:0004568">
    <property type="term" value="F:chitinase activity"/>
    <property type="evidence" value="ECO:0007669"/>
    <property type="project" value="InterPro"/>
</dbReference>
<keyword evidence="1" id="KW-0611">Plant defense</keyword>
<feature type="disulfide bond" evidence="4">
    <location>
        <begin position="214"/>
        <end position="248"/>
    </location>
</feature>
<evidence type="ECO:0000259" key="6">
    <source>
        <dbReference type="Pfam" id="PF00182"/>
    </source>
</evidence>
<dbReference type="CDD" id="cd00325">
    <property type="entry name" value="chitinase_GH19"/>
    <property type="match status" value="1"/>
</dbReference>
<evidence type="ECO:0000313" key="7">
    <source>
        <dbReference type="EMBL" id="TDH65673.1"/>
    </source>
</evidence>
<keyword evidence="8" id="KW-1185">Reference proteome</keyword>
<sequence length="250" mass="27171">MKCVSCTASVGLVSILLGTFVQPSTSAETPAVSCLSGELKNLARLFNKDRFHEMFPEALELYSFDGLISAANKFSAFANSGNDSTNTLELAAFLAQIAHETDSLKAAEEYARDDFSVWQYCDNTTVPCAPGRRYHGRGAIQISWNFNYNAAGKALGLDLLNNPDIVITNSTVAWMTALWYWMTPQKNGCVIHDVVTGVDGFALSTNIINGEFECGPEAINKENDLNRVVLFNGMCQELGVEALGKISCNA</sequence>
<dbReference type="GO" id="GO:0050832">
    <property type="term" value="P:defense response to fungus"/>
    <property type="evidence" value="ECO:0007669"/>
    <property type="project" value="UniProtKB-ARBA"/>
</dbReference>